<organism evidence="9 10">
    <name type="scientific">Porphyridium purpureum</name>
    <name type="common">Red alga</name>
    <name type="synonym">Porphyridium cruentum</name>
    <dbReference type="NCBI Taxonomy" id="35688"/>
    <lineage>
        <taxon>Eukaryota</taxon>
        <taxon>Rhodophyta</taxon>
        <taxon>Bangiophyceae</taxon>
        <taxon>Porphyridiales</taxon>
        <taxon>Porphyridiaceae</taxon>
        <taxon>Porphyridium</taxon>
    </lineage>
</organism>
<gene>
    <name evidence="9" type="ORF">FVE85_0864</name>
</gene>
<keyword evidence="10" id="KW-1185">Reference proteome</keyword>
<dbReference type="SUPFAM" id="SSF48371">
    <property type="entry name" value="ARM repeat"/>
    <property type="match status" value="1"/>
</dbReference>
<dbReference type="Gene3D" id="1.25.10.10">
    <property type="entry name" value="Leucine-rich Repeat Variant"/>
    <property type="match status" value="1"/>
</dbReference>
<dbReference type="GO" id="GO:0031267">
    <property type="term" value="F:small GTPase binding"/>
    <property type="evidence" value="ECO:0007669"/>
    <property type="project" value="InterPro"/>
</dbReference>
<evidence type="ECO:0000256" key="5">
    <source>
        <dbReference type="ARBA" id="ARBA00022490"/>
    </source>
</evidence>
<proteinExistence type="inferred from homology"/>
<comment type="caution">
    <text evidence="9">The sequence shown here is derived from an EMBL/GenBank/DDBJ whole genome shotgun (WGS) entry which is preliminary data.</text>
</comment>
<evidence type="ECO:0000313" key="10">
    <source>
        <dbReference type="Proteomes" id="UP000324585"/>
    </source>
</evidence>
<keyword evidence="6" id="KW-0653">Protein transport</keyword>
<dbReference type="PANTHER" id="PTHR10997">
    <property type="entry name" value="IMPORTIN-7, 8, 11"/>
    <property type="match status" value="1"/>
</dbReference>
<evidence type="ECO:0000256" key="4">
    <source>
        <dbReference type="ARBA" id="ARBA00022448"/>
    </source>
</evidence>
<dbReference type="Pfam" id="PF03378">
    <property type="entry name" value="CAS_CSE1"/>
    <property type="match status" value="1"/>
</dbReference>
<evidence type="ECO:0000256" key="3">
    <source>
        <dbReference type="ARBA" id="ARBA00008669"/>
    </source>
</evidence>
<protein>
    <submittedName>
        <fullName evidence="9">Exportin-2</fullName>
    </submittedName>
</protein>
<keyword evidence="4" id="KW-0813">Transport</keyword>
<dbReference type="InterPro" id="IPR013713">
    <property type="entry name" value="XPO2_central"/>
</dbReference>
<dbReference type="PROSITE" id="PS50166">
    <property type="entry name" value="IMPORTIN_B_NT"/>
    <property type="match status" value="1"/>
</dbReference>
<evidence type="ECO:0000256" key="2">
    <source>
        <dbReference type="ARBA" id="ARBA00004496"/>
    </source>
</evidence>
<dbReference type="GO" id="GO:0005829">
    <property type="term" value="C:cytosol"/>
    <property type="evidence" value="ECO:0007669"/>
    <property type="project" value="TreeGrafter"/>
</dbReference>
<accession>A0A5J4Z168</accession>
<comment type="subcellular location">
    <subcellularLocation>
        <location evidence="2">Cytoplasm</location>
    </subcellularLocation>
    <subcellularLocation>
        <location evidence="1">Nucleus</location>
    </subcellularLocation>
</comment>
<sequence length="1009" mass="110621">MGSQEMVVQVGSWIEASLSPDATTRRQAEHMLQASEGAAGFAVVLLQLMANESAALHVRQAAAVYFKNLAKRKWEDLPEQDRTGVKEVLIRVMLSSPLAVRRQLSEVMAIIAEFEYPEKWPQLMPELSAKLKDACEKGDWQTLQGVAETLDAVFERYRFRFRSDDLFREILYSLEHIAIPLTAAFGLTSAALFAGKFADLKQGELMMDTAQSLVSTYHSLLWQDIPAVLEDHLKEWMEPFLRFMSLEVPNLEGSPDELEPSCLDKVHAAILDVCSLFQTKYEEEFRPYLSGLIAAAWTLLVKRGNAPKFDSVATRGILFLTIVSKSADYAMFKDPGTLQQICEKIVIPNIELRAEDEEQFEDNPMEYIRRDMEGADAESRRSSAVELVKGLTVHFESQVTETFSAYVTAMLASYQQDPAGNWKSKDAAIYIVTALGWKSGTKSGGATQTSQLVNVLDFFKTHVASELSRAAANPPNIQTPILVADAIKFATLFRNQINKELYGELIGLCISLASSSLVVIHTYAAICIERLLSVKDTVQVGVGSGAPIGAPSATTASLQQAPYSVVKAQRFGKTDLERQLPTLLATLFALLGPGRPENEYIMRCVLRIIVVSQDLLGAHVGLLIQVLRTSLEQACTNPANPRFNHYLFDAIASLIRQLASRRAEYLQAFEAGFFGIFQNILANDVVEFIPYVLQILAQLLDVRSSSANAVDTLPAAYGALLPPLLSPALWDRSSFIPGMVQFIQAFVRKAPDTVMANNQLPAVLGIFQKLVASKTNDQHGIGLLSTCVEVYPLDTFKVYLPDVIKILVIRLQTAKTSRFVLKFLALLGLILMRYGVAALVACFDALQQHLFATLLQQVWLKDVPTVAFPIDRKLCSLGGAVLISSDVFTAPPYNALVGPLLNTTIALLEGIQMDALDQGSDDETDIMAAGAPGGGDHADNNIMFAQLAHAAKARHHDPFPDVSPRAVLVEHVSLLMTRDPDVLGKVGVEPAAQAALASYFLAAGKTLGK</sequence>
<comment type="similarity">
    <text evidence="3">Belongs to the XPO2/CSE1 family.</text>
</comment>
<evidence type="ECO:0000256" key="1">
    <source>
        <dbReference type="ARBA" id="ARBA00004123"/>
    </source>
</evidence>
<dbReference type="GO" id="GO:0005635">
    <property type="term" value="C:nuclear envelope"/>
    <property type="evidence" value="ECO:0007669"/>
    <property type="project" value="TreeGrafter"/>
</dbReference>
<dbReference type="GO" id="GO:0006606">
    <property type="term" value="P:protein import into nucleus"/>
    <property type="evidence" value="ECO:0007669"/>
    <property type="project" value="TreeGrafter"/>
</dbReference>
<dbReference type="GO" id="GO:0006611">
    <property type="term" value="P:protein export from nucleus"/>
    <property type="evidence" value="ECO:0007669"/>
    <property type="project" value="TreeGrafter"/>
</dbReference>
<dbReference type="Pfam" id="PF08506">
    <property type="entry name" value="Cse1"/>
    <property type="match status" value="1"/>
</dbReference>
<evidence type="ECO:0000259" key="8">
    <source>
        <dbReference type="PROSITE" id="PS50166"/>
    </source>
</evidence>
<dbReference type="GO" id="GO:0005049">
    <property type="term" value="F:nuclear export signal receptor activity"/>
    <property type="evidence" value="ECO:0007669"/>
    <property type="project" value="TreeGrafter"/>
</dbReference>
<keyword evidence="5" id="KW-0963">Cytoplasm</keyword>
<dbReference type="InterPro" id="IPR001494">
    <property type="entry name" value="Importin-beta_N"/>
</dbReference>
<dbReference type="InterPro" id="IPR016024">
    <property type="entry name" value="ARM-type_fold"/>
</dbReference>
<feature type="domain" description="Importin N-terminal" evidence="8">
    <location>
        <begin position="28"/>
        <end position="95"/>
    </location>
</feature>
<dbReference type="AlphaFoldDB" id="A0A5J4Z168"/>
<evidence type="ECO:0000313" key="9">
    <source>
        <dbReference type="EMBL" id="KAA8497135.1"/>
    </source>
</evidence>
<dbReference type="Proteomes" id="UP000324585">
    <property type="component" value="Unassembled WGS sequence"/>
</dbReference>
<dbReference type="PANTHER" id="PTHR10997:SF8">
    <property type="entry name" value="EXPORTIN-2"/>
    <property type="match status" value="1"/>
</dbReference>
<dbReference type="OrthoDB" id="3268246at2759"/>
<reference evidence="10" key="1">
    <citation type="journal article" date="2019" name="Nat. Commun.">
        <title>Expansion of phycobilisome linker gene families in mesophilic red algae.</title>
        <authorList>
            <person name="Lee J."/>
            <person name="Kim D."/>
            <person name="Bhattacharya D."/>
            <person name="Yoon H.S."/>
        </authorList>
    </citation>
    <scope>NUCLEOTIDE SEQUENCE [LARGE SCALE GENOMIC DNA]</scope>
    <source>
        <strain evidence="10">CCMP 1328</strain>
    </source>
</reference>
<dbReference type="Pfam" id="PF03810">
    <property type="entry name" value="IBN_N"/>
    <property type="match status" value="1"/>
</dbReference>
<dbReference type="EMBL" id="VRMN01000002">
    <property type="protein sequence ID" value="KAA8497135.1"/>
    <property type="molecule type" value="Genomic_DNA"/>
</dbReference>
<evidence type="ECO:0000256" key="7">
    <source>
        <dbReference type="ARBA" id="ARBA00023242"/>
    </source>
</evidence>
<dbReference type="OMA" id="AENEFLM"/>
<keyword evidence="7" id="KW-0539">Nucleus</keyword>
<dbReference type="InterPro" id="IPR011989">
    <property type="entry name" value="ARM-like"/>
</dbReference>
<name>A0A5J4Z168_PORPP</name>
<dbReference type="InterPro" id="IPR005043">
    <property type="entry name" value="XPO2_C"/>
</dbReference>
<evidence type="ECO:0000256" key="6">
    <source>
        <dbReference type="ARBA" id="ARBA00022927"/>
    </source>
</evidence>
<dbReference type="SMART" id="SM00913">
    <property type="entry name" value="IBN_N"/>
    <property type="match status" value="1"/>
</dbReference>